<organism evidence="2 3">
    <name type="scientific">Romanomermis culicivorax</name>
    <name type="common">Nematode worm</name>
    <dbReference type="NCBI Taxonomy" id="13658"/>
    <lineage>
        <taxon>Eukaryota</taxon>
        <taxon>Metazoa</taxon>
        <taxon>Ecdysozoa</taxon>
        <taxon>Nematoda</taxon>
        <taxon>Enoplea</taxon>
        <taxon>Dorylaimia</taxon>
        <taxon>Mermithida</taxon>
        <taxon>Mermithoidea</taxon>
        <taxon>Mermithidae</taxon>
        <taxon>Romanomermis</taxon>
    </lineage>
</organism>
<feature type="transmembrane region" description="Helical" evidence="1">
    <location>
        <begin position="50"/>
        <end position="70"/>
    </location>
</feature>
<name>A0A915JSN9_ROMCU</name>
<evidence type="ECO:0000313" key="2">
    <source>
        <dbReference type="Proteomes" id="UP000887565"/>
    </source>
</evidence>
<dbReference type="AlphaFoldDB" id="A0A915JSN9"/>
<dbReference type="WBParaSite" id="nRc.2.0.1.t29256-RA">
    <property type="protein sequence ID" value="nRc.2.0.1.t29256-RA"/>
    <property type="gene ID" value="nRc.2.0.1.g29256"/>
</dbReference>
<sequence length="76" mass="7842">MLLYKSLKSMAVMMASVECGGRLLMIVMAVVLAVAVIMIIMRVAGIVMTMGMNGARVAIAAIVGGIAAAGRRSESL</sequence>
<evidence type="ECO:0000313" key="3">
    <source>
        <dbReference type="WBParaSite" id="nRc.2.0.1.t29256-RA"/>
    </source>
</evidence>
<keyword evidence="1" id="KW-1133">Transmembrane helix</keyword>
<reference evidence="3" key="1">
    <citation type="submission" date="2022-11" db="UniProtKB">
        <authorList>
            <consortium name="WormBaseParasite"/>
        </authorList>
    </citation>
    <scope>IDENTIFICATION</scope>
</reference>
<feature type="transmembrane region" description="Helical" evidence="1">
    <location>
        <begin position="21"/>
        <end position="44"/>
    </location>
</feature>
<keyword evidence="1" id="KW-0812">Transmembrane</keyword>
<keyword evidence="2" id="KW-1185">Reference proteome</keyword>
<accession>A0A915JSN9</accession>
<dbReference type="Proteomes" id="UP000887565">
    <property type="component" value="Unplaced"/>
</dbReference>
<protein>
    <submittedName>
        <fullName evidence="3">Uncharacterized protein</fullName>
    </submittedName>
</protein>
<proteinExistence type="predicted"/>
<keyword evidence="1" id="KW-0472">Membrane</keyword>
<evidence type="ECO:0000256" key="1">
    <source>
        <dbReference type="SAM" id="Phobius"/>
    </source>
</evidence>